<evidence type="ECO:0000256" key="2">
    <source>
        <dbReference type="ARBA" id="ARBA00022630"/>
    </source>
</evidence>
<dbReference type="Pfam" id="PF00743">
    <property type="entry name" value="FMO-like"/>
    <property type="match status" value="1"/>
</dbReference>
<keyword evidence="7" id="KW-1185">Reference proteome</keyword>
<evidence type="ECO:0000256" key="5">
    <source>
        <dbReference type="SAM" id="SignalP"/>
    </source>
</evidence>
<keyword evidence="3" id="KW-0274">FAD</keyword>
<reference evidence="6 7" key="1">
    <citation type="journal article" date="2015" name="Fungal Genet. Biol.">
        <title>Evolution of novel wood decay mechanisms in Agaricales revealed by the genome sequences of Fistulina hepatica and Cylindrobasidium torrendii.</title>
        <authorList>
            <person name="Floudas D."/>
            <person name="Held B.W."/>
            <person name="Riley R."/>
            <person name="Nagy L.G."/>
            <person name="Koehler G."/>
            <person name="Ransdell A.S."/>
            <person name="Younus H."/>
            <person name="Chow J."/>
            <person name="Chiniquy J."/>
            <person name="Lipzen A."/>
            <person name="Tritt A."/>
            <person name="Sun H."/>
            <person name="Haridas S."/>
            <person name="LaButti K."/>
            <person name="Ohm R.A."/>
            <person name="Kues U."/>
            <person name="Blanchette R.A."/>
            <person name="Grigoriev I.V."/>
            <person name="Minto R.E."/>
            <person name="Hibbett D.S."/>
        </authorList>
    </citation>
    <scope>NUCLEOTIDE SEQUENCE [LARGE SCALE GENOMIC DNA]</scope>
    <source>
        <strain evidence="6 7">FP15055 ss-10</strain>
    </source>
</reference>
<dbReference type="GO" id="GO:0050661">
    <property type="term" value="F:NADP binding"/>
    <property type="evidence" value="ECO:0007669"/>
    <property type="project" value="InterPro"/>
</dbReference>
<name>A0A0D7BEE9_9AGAR</name>
<dbReference type="InterPro" id="IPR020946">
    <property type="entry name" value="Flavin_mOase-like"/>
</dbReference>
<dbReference type="PANTHER" id="PTHR23023">
    <property type="entry name" value="DIMETHYLANILINE MONOOXYGENASE"/>
    <property type="match status" value="1"/>
</dbReference>
<evidence type="ECO:0000256" key="4">
    <source>
        <dbReference type="ARBA" id="ARBA00023002"/>
    </source>
</evidence>
<dbReference type="Gene3D" id="3.50.50.60">
    <property type="entry name" value="FAD/NAD(P)-binding domain"/>
    <property type="match status" value="2"/>
</dbReference>
<keyword evidence="5" id="KW-0732">Signal</keyword>
<dbReference type="Proteomes" id="UP000054007">
    <property type="component" value="Unassembled WGS sequence"/>
</dbReference>
<evidence type="ECO:0000313" key="6">
    <source>
        <dbReference type="EMBL" id="KIY67976.1"/>
    </source>
</evidence>
<accession>A0A0D7BEE9</accession>
<dbReference type="STRING" id="1314674.A0A0D7BEE9"/>
<gene>
    <name evidence="6" type="ORF">CYLTODRAFT_352087</name>
</gene>
<keyword evidence="4" id="KW-0560">Oxidoreductase</keyword>
<sequence length="571" mass="65281">MKYSWSTVLAFATLAARAEQIPLFRESQDDGLHHFDSSIKKVAVIGAGVSGLQIAAELIDHNFTVRLFDRAPGPGGNWLYTEETQIRESYPDAPVGADIHIPKEIPRVKYYAEGDEGRTLDERWREHWQPRPIWNSLTTNSPAVITELSEVPYKPDHTWVISAHLIQSHVRAYAAVHRLGPHDTPSPDSHLRFSPVTSYSTRVVHATRRPQSEAAADGEGKWTLTLQKYTYLPESARLKAEWWTEHFDAVVIATGGYDSVHVPEIKGIKEWSEVKQPEQGTGVSETFSIYHSVHYRRPERYADKVVLIVGPGTSGSEVARDIGPHVKKIYSSYRNTTPIEKQHPFQQRAIGRFPVDKTEWIPEIREFRPLKGGKGIKHGEIVLINGTIILATGYKRLNAFLDDELRNAYGKPPRDIFGGKTIRNLHWTGHFIPDPTLVFANVRPWNLEKYQALGIAKVFEGTAFLPNEEKRREEYAPGKFSGLWGTRPTEALIRQYVTWLNNESLQHGGRLVSPLPIEQREVFSYYSNQEWKQGYIHNNNFTSFEELGKEDWDWYHASDEANELWEQGLDW</sequence>
<evidence type="ECO:0000256" key="1">
    <source>
        <dbReference type="ARBA" id="ARBA00009183"/>
    </source>
</evidence>
<dbReference type="GO" id="GO:0050660">
    <property type="term" value="F:flavin adenine dinucleotide binding"/>
    <property type="evidence" value="ECO:0007669"/>
    <property type="project" value="InterPro"/>
</dbReference>
<dbReference type="GO" id="GO:0004499">
    <property type="term" value="F:N,N-dimethylaniline monooxygenase activity"/>
    <property type="evidence" value="ECO:0007669"/>
    <property type="project" value="InterPro"/>
</dbReference>
<feature type="chain" id="PRO_5002317139" evidence="5">
    <location>
        <begin position="21"/>
        <end position="571"/>
    </location>
</feature>
<dbReference type="EMBL" id="KN880512">
    <property type="protein sequence ID" value="KIY67976.1"/>
    <property type="molecule type" value="Genomic_DNA"/>
</dbReference>
<protein>
    <submittedName>
        <fullName evidence="6">FAD/NAD(P)-binding domain-containing protein</fullName>
    </submittedName>
</protein>
<keyword evidence="2" id="KW-0285">Flavoprotein</keyword>
<dbReference type="OrthoDB" id="66881at2759"/>
<dbReference type="Pfam" id="PF13450">
    <property type="entry name" value="NAD_binding_8"/>
    <property type="match status" value="1"/>
</dbReference>
<dbReference type="InterPro" id="IPR050346">
    <property type="entry name" value="FMO-like"/>
</dbReference>
<proteinExistence type="inferred from homology"/>
<organism evidence="6 7">
    <name type="scientific">Cylindrobasidium torrendii FP15055 ss-10</name>
    <dbReference type="NCBI Taxonomy" id="1314674"/>
    <lineage>
        <taxon>Eukaryota</taxon>
        <taxon>Fungi</taxon>
        <taxon>Dikarya</taxon>
        <taxon>Basidiomycota</taxon>
        <taxon>Agaricomycotina</taxon>
        <taxon>Agaricomycetes</taxon>
        <taxon>Agaricomycetidae</taxon>
        <taxon>Agaricales</taxon>
        <taxon>Marasmiineae</taxon>
        <taxon>Physalacriaceae</taxon>
        <taxon>Cylindrobasidium</taxon>
    </lineage>
</organism>
<comment type="similarity">
    <text evidence="1">Belongs to the FMO family.</text>
</comment>
<dbReference type="SUPFAM" id="SSF51905">
    <property type="entry name" value="FAD/NAD(P)-binding domain"/>
    <property type="match status" value="1"/>
</dbReference>
<evidence type="ECO:0000256" key="3">
    <source>
        <dbReference type="ARBA" id="ARBA00022827"/>
    </source>
</evidence>
<dbReference type="AlphaFoldDB" id="A0A0D7BEE9"/>
<feature type="signal peptide" evidence="5">
    <location>
        <begin position="1"/>
        <end position="20"/>
    </location>
</feature>
<dbReference type="InterPro" id="IPR036188">
    <property type="entry name" value="FAD/NAD-bd_sf"/>
</dbReference>
<evidence type="ECO:0000313" key="7">
    <source>
        <dbReference type="Proteomes" id="UP000054007"/>
    </source>
</evidence>